<dbReference type="EMBL" id="CP049055">
    <property type="protein sequence ID" value="QII12274.1"/>
    <property type="molecule type" value="Genomic_DNA"/>
</dbReference>
<dbReference type="Proteomes" id="UP000501926">
    <property type="component" value="Chromosome"/>
</dbReference>
<evidence type="ECO:0000313" key="1">
    <source>
        <dbReference type="EMBL" id="QII12274.1"/>
    </source>
</evidence>
<name>A0A6G7GSE2_KUEST</name>
<reference evidence="1 2" key="1">
    <citation type="submission" date="2020-02" db="EMBL/GenBank/DDBJ databases">
        <title>Newly sequenced genome of strain CSTR1 showed variability in Candidatus Kuenenia stuttgartiensis genomes.</title>
        <authorList>
            <person name="Ding C."/>
            <person name="Adrian L."/>
        </authorList>
    </citation>
    <scope>NUCLEOTIDE SEQUENCE [LARGE SCALE GENOMIC DNA]</scope>
    <source>
        <strain evidence="1 2">CSTR1</strain>
    </source>
</reference>
<dbReference type="AlphaFoldDB" id="A0A6G7GSE2"/>
<organism evidence="1 2">
    <name type="scientific">Kuenenia stuttgartiensis</name>
    <dbReference type="NCBI Taxonomy" id="174633"/>
    <lineage>
        <taxon>Bacteria</taxon>
        <taxon>Pseudomonadati</taxon>
        <taxon>Planctomycetota</taxon>
        <taxon>Candidatus Brocadiia</taxon>
        <taxon>Candidatus Brocadiales</taxon>
        <taxon>Candidatus Brocadiaceae</taxon>
        <taxon>Candidatus Kuenenia</taxon>
    </lineage>
</organism>
<gene>
    <name evidence="1" type="ORF">KsCSTR_28950</name>
</gene>
<proteinExistence type="predicted"/>
<protein>
    <submittedName>
        <fullName evidence="1">Uncharacterized protein</fullName>
    </submittedName>
</protein>
<evidence type="ECO:0000313" key="2">
    <source>
        <dbReference type="Proteomes" id="UP000501926"/>
    </source>
</evidence>
<sequence length="51" mass="6055">MLSFYAYGLLHCVRIGTNFSTRIRLAEVVFSTTQVFHTSRHTHLYHRILFL</sequence>
<accession>A0A6G7GSE2</accession>